<evidence type="ECO:0000313" key="2">
    <source>
        <dbReference type="EMBL" id="KAK6338493.1"/>
    </source>
</evidence>
<evidence type="ECO:0000313" key="3">
    <source>
        <dbReference type="Proteomes" id="UP001373714"/>
    </source>
</evidence>
<accession>A0AAV9UEF1</accession>
<dbReference type="Proteomes" id="UP001373714">
    <property type="component" value="Unassembled WGS sequence"/>
</dbReference>
<comment type="caution">
    <text evidence="2">The sequence shown here is derived from an EMBL/GenBank/DDBJ whole genome shotgun (WGS) entry which is preliminary data.</text>
</comment>
<evidence type="ECO:0000256" key="1">
    <source>
        <dbReference type="SAM" id="MobiDB-lite"/>
    </source>
</evidence>
<reference evidence="2 3" key="1">
    <citation type="submission" date="2019-10" db="EMBL/GenBank/DDBJ databases">
        <authorList>
            <person name="Palmer J.M."/>
        </authorList>
    </citation>
    <scope>NUCLEOTIDE SEQUENCE [LARGE SCALE GENOMIC DNA]</scope>
    <source>
        <strain evidence="2 3">TWF730</strain>
    </source>
</reference>
<organism evidence="2 3">
    <name type="scientific">Orbilia blumenaviensis</name>
    <dbReference type="NCBI Taxonomy" id="1796055"/>
    <lineage>
        <taxon>Eukaryota</taxon>
        <taxon>Fungi</taxon>
        <taxon>Dikarya</taxon>
        <taxon>Ascomycota</taxon>
        <taxon>Pezizomycotina</taxon>
        <taxon>Orbiliomycetes</taxon>
        <taxon>Orbiliales</taxon>
        <taxon>Orbiliaceae</taxon>
        <taxon>Orbilia</taxon>
    </lineage>
</organism>
<proteinExistence type="predicted"/>
<dbReference type="AlphaFoldDB" id="A0AAV9UEF1"/>
<dbReference type="EMBL" id="JAVHNS010000012">
    <property type="protein sequence ID" value="KAK6338493.1"/>
    <property type="molecule type" value="Genomic_DNA"/>
</dbReference>
<name>A0AAV9UEF1_9PEZI</name>
<gene>
    <name evidence="2" type="ORF">TWF730_002556</name>
</gene>
<sequence length="223" mass="25832">MSYELCLESCPVDPVRCPTKIKLPVTHPFFDDTVFPSPVCGESNRRRRDSATEKGSKQDSGRDVSVLHLLHLPRVVWQTHPDASLTNIRVSSSTTVRQLISKTWEPIRQLYLSKPHPYAETMEYVRISFKPNDCDEIAAEEEEEEEQKLILRLEVVAGEGYWEQVDRELVWRGRTPEPRFREWKSPDSNLYRRIGNHVERLFTSNGRHGSYCKGEHAAIRGNI</sequence>
<feature type="region of interest" description="Disordered" evidence="1">
    <location>
        <begin position="41"/>
        <end position="62"/>
    </location>
</feature>
<keyword evidence="3" id="KW-1185">Reference proteome</keyword>
<protein>
    <recommendedName>
        <fullName evidence="4">Chromo domain-containing protein</fullName>
    </recommendedName>
</protein>
<feature type="compositionally biased region" description="Basic and acidic residues" evidence="1">
    <location>
        <begin position="49"/>
        <end position="62"/>
    </location>
</feature>
<evidence type="ECO:0008006" key="4">
    <source>
        <dbReference type="Google" id="ProtNLM"/>
    </source>
</evidence>